<dbReference type="SUPFAM" id="SSF51735">
    <property type="entry name" value="NAD(P)-binding Rossmann-fold domains"/>
    <property type="match status" value="1"/>
</dbReference>
<feature type="non-terminal residue" evidence="11">
    <location>
        <position position="1"/>
    </location>
</feature>
<keyword evidence="4" id="KW-0276">Fatty acid metabolism</keyword>
<keyword evidence="8" id="KW-0456">Lyase</keyword>
<evidence type="ECO:0000313" key="11">
    <source>
        <dbReference type="EMBL" id="CAD7638568.1"/>
    </source>
</evidence>
<evidence type="ECO:0000256" key="8">
    <source>
        <dbReference type="ARBA" id="ARBA00023239"/>
    </source>
</evidence>
<dbReference type="GO" id="GO:0006635">
    <property type="term" value="P:fatty acid beta-oxidation"/>
    <property type="evidence" value="ECO:0007669"/>
    <property type="project" value="UniProtKB-UniPathway"/>
</dbReference>
<dbReference type="InterPro" id="IPR002539">
    <property type="entry name" value="MaoC-like_dom"/>
</dbReference>
<evidence type="ECO:0000256" key="5">
    <source>
        <dbReference type="ARBA" id="ARBA00023002"/>
    </source>
</evidence>
<dbReference type="CDD" id="cd03448">
    <property type="entry name" value="HDE_HSD"/>
    <property type="match status" value="1"/>
</dbReference>
<feature type="non-terminal residue" evidence="11">
    <location>
        <position position="614"/>
    </location>
</feature>
<dbReference type="AlphaFoldDB" id="A0A7R9QAQ7"/>
<dbReference type="OrthoDB" id="3592703at2759"/>
<evidence type="ECO:0000259" key="10">
    <source>
        <dbReference type="Pfam" id="PF22622"/>
    </source>
</evidence>
<dbReference type="Pfam" id="PF01575">
    <property type="entry name" value="MaoC_dehydratas"/>
    <property type="match status" value="1"/>
</dbReference>
<dbReference type="InterPro" id="IPR020904">
    <property type="entry name" value="Sc_DH/Rdtase_CS"/>
</dbReference>
<dbReference type="Pfam" id="PF00106">
    <property type="entry name" value="adh_short"/>
    <property type="match status" value="1"/>
</dbReference>
<protein>
    <recommendedName>
        <fullName evidence="13">MaoC-like domain-containing protein</fullName>
    </recommendedName>
</protein>
<feature type="domain" description="Peroxisomal multifunctional enzyme type 2-like N-terminal" evidence="10">
    <location>
        <begin position="236"/>
        <end position="368"/>
    </location>
</feature>
<dbReference type="GO" id="GO:0005777">
    <property type="term" value="C:peroxisome"/>
    <property type="evidence" value="ECO:0007669"/>
    <property type="project" value="UniProtKB-SubCell"/>
</dbReference>
<dbReference type="PANTHER" id="PTHR45024:SF2">
    <property type="entry name" value="SCP2 DOMAIN-CONTAINING PROTEIN"/>
    <property type="match status" value="1"/>
</dbReference>
<evidence type="ECO:0000256" key="2">
    <source>
        <dbReference type="ARBA" id="ARBA00005005"/>
    </source>
</evidence>
<comment type="pathway">
    <text evidence="2">Lipid metabolism; fatty acid beta-oxidation.</text>
</comment>
<dbReference type="UniPathway" id="UPA00659"/>
<keyword evidence="7" id="KW-0576">Peroxisome</keyword>
<dbReference type="EMBL" id="CAJPIZ010021019">
    <property type="protein sequence ID" value="CAG2117489.1"/>
    <property type="molecule type" value="Genomic_DNA"/>
</dbReference>
<evidence type="ECO:0000256" key="4">
    <source>
        <dbReference type="ARBA" id="ARBA00022832"/>
    </source>
</evidence>
<dbReference type="EMBL" id="OC875594">
    <property type="protein sequence ID" value="CAD7638568.1"/>
    <property type="molecule type" value="Genomic_DNA"/>
</dbReference>
<dbReference type="Gene3D" id="3.40.50.720">
    <property type="entry name" value="NAD(P)-binding Rossmann-like Domain"/>
    <property type="match status" value="1"/>
</dbReference>
<dbReference type="SUPFAM" id="SSF54637">
    <property type="entry name" value="Thioesterase/thiol ester dehydrase-isomerase"/>
    <property type="match status" value="2"/>
</dbReference>
<sequence>YNKLQELYSNLDIVINNAGILRDKSFGKLSQKDWDLVHAVHLRGSFIVTKAAWPYFQQQKYGRIIMTTSPAGIYGNFGQTNYGSAKLGLVGLSNTLAVEGAKYNIKCNSIAPVAASRLTEDIFPENFMDYFKPSYVAPLVVWLSHESCPETGGVYETAGGYIGKYRWQRSNGKVFAPPNTLTPEAVRDYWPQITDMNKANSFNSFQEHTLSLVNTIKEISEENNIGEVSTTSVTNSYTIDDTILYALSVGLSTREPKHLNFLYECNDEYSVIPSFGAVIGLKAFSESNVLHDALKAHNISGDMTKLIHGEQYLELVKPIPSFATLTSVPKIIDVLDKGSGALLIIGIETFDENQSLVFYNQMSLFMVGSGNFGGKRMSNDTNIKPIVSAPNRQPDAIVSEKTSIDQAAIYRLCGDKNPLHIDPMFASAGGFSSPILHGLCTMGFAMRHVLREFAGYDVKNFRAIKARFVGPVTPGQTIETQMWREGNRIYFQSFIKETGKQVISGAYVDLIEVQVRNHNTENNFQNSKNDNDFILSSSLASNINDITIDELAKDCLKENTENVIRYVCAPYGGNDGQSGGGDGQSSRIDKIFGGWLSVRINDHKELVPIIKTVY</sequence>
<accession>A0A7R9QAQ7</accession>
<dbReference type="InterPro" id="IPR036291">
    <property type="entry name" value="NAD(P)-bd_dom_sf"/>
</dbReference>
<gene>
    <name evidence="11" type="ORF">OSB1V03_LOCUS17442</name>
</gene>
<proteinExistence type="inferred from homology"/>
<dbReference type="Proteomes" id="UP000759131">
    <property type="component" value="Unassembled WGS sequence"/>
</dbReference>
<dbReference type="InterPro" id="IPR029069">
    <property type="entry name" value="HotDog_dom_sf"/>
</dbReference>
<evidence type="ECO:0000313" key="12">
    <source>
        <dbReference type="Proteomes" id="UP000759131"/>
    </source>
</evidence>
<evidence type="ECO:0000256" key="1">
    <source>
        <dbReference type="ARBA" id="ARBA00004275"/>
    </source>
</evidence>
<dbReference type="GO" id="GO:0016491">
    <property type="term" value="F:oxidoreductase activity"/>
    <property type="evidence" value="ECO:0007669"/>
    <property type="project" value="UniProtKB-KW"/>
</dbReference>
<evidence type="ECO:0000256" key="7">
    <source>
        <dbReference type="ARBA" id="ARBA00023140"/>
    </source>
</evidence>
<evidence type="ECO:0000256" key="3">
    <source>
        <dbReference type="ARBA" id="ARBA00006484"/>
    </source>
</evidence>
<dbReference type="GO" id="GO:0018812">
    <property type="term" value="F:3-hydroxyacyl-CoA dehydratase activity"/>
    <property type="evidence" value="ECO:0007669"/>
    <property type="project" value="UniProtKB-ARBA"/>
</dbReference>
<dbReference type="Pfam" id="PF22622">
    <property type="entry name" value="MFE-2_hydrat-2_N"/>
    <property type="match status" value="1"/>
</dbReference>
<keyword evidence="6" id="KW-0443">Lipid metabolism</keyword>
<dbReference type="PANTHER" id="PTHR45024">
    <property type="entry name" value="DEHYDROGENASES, SHORT CHAIN"/>
    <property type="match status" value="1"/>
</dbReference>
<dbReference type="Gene3D" id="3.10.129.10">
    <property type="entry name" value="Hotdog Thioesterase"/>
    <property type="match status" value="1"/>
</dbReference>
<comment type="similarity">
    <text evidence="3">Belongs to the short-chain dehydrogenases/reductases (SDR) family.</text>
</comment>
<dbReference type="PRINTS" id="PR00080">
    <property type="entry name" value="SDRFAMILY"/>
</dbReference>
<dbReference type="Gene3D" id="1.10.287.4290">
    <property type="match status" value="1"/>
</dbReference>
<dbReference type="FunFam" id="3.10.129.10:FF:000013">
    <property type="entry name" value="Peroxisomal multifunctional enzyme type 2"/>
    <property type="match status" value="1"/>
</dbReference>
<dbReference type="PROSITE" id="PS00061">
    <property type="entry name" value="ADH_SHORT"/>
    <property type="match status" value="1"/>
</dbReference>
<evidence type="ECO:0008006" key="13">
    <source>
        <dbReference type="Google" id="ProtNLM"/>
    </source>
</evidence>
<dbReference type="PRINTS" id="PR00081">
    <property type="entry name" value="GDHRDH"/>
</dbReference>
<organism evidence="11">
    <name type="scientific">Medioppia subpectinata</name>
    <dbReference type="NCBI Taxonomy" id="1979941"/>
    <lineage>
        <taxon>Eukaryota</taxon>
        <taxon>Metazoa</taxon>
        <taxon>Ecdysozoa</taxon>
        <taxon>Arthropoda</taxon>
        <taxon>Chelicerata</taxon>
        <taxon>Arachnida</taxon>
        <taxon>Acari</taxon>
        <taxon>Acariformes</taxon>
        <taxon>Sarcoptiformes</taxon>
        <taxon>Oribatida</taxon>
        <taxon>Brachypylina</taxon>
        <taxon>Oppioidea</taxon>
        <taxon>Oppiidae</taxon>
        <taxon>Medioppia</taxon>
    </lineage>
</organism>
<dbReference type="InterPro" id="IPR054357">
    <property type="entry name" value="MFE-2_N"/>
</dbReference>
<dbReference type="InterPro" id="IPR002347">
    <property type="entry name" value="SDR_fam"/>
</dbReference>
<evidence type="ECO:0000256" key="6">
    <source>
        <dbReference type="ARBA" id="ARBA00023098"/>
    </source>
</evidence>
<keyword evidence="12" id="KW-1185">Reference proteome</keyword>
<keyword evidence="5" id="KW-0560">Oxidoreductase</keyword>
<reference evidence="11" key="1">
    <citation type="submission" date="2020-11" db="EMBL/GenBank/DDBJ databases">
        <authorList>
            <person name="Tran Van P."/>
        </authorList>
    </citation>
    <scope>NUCLEOTIDE SEQUENCE</scope>
</reference>
<dbReference type="InterPro" id="IPR051687">
    <property type="entry name" value="Peroxisomal_Beta-Oxidation"/>
</dbReference>
<comment type="subcellular location">
    <subcellularLocation>
        <location evidence="1">Peroxisome</location>
    </subcellularLocation>
</comment>
<name>A0A7R9QAQ7_9ACAR</name>
<evidence type="ECO:0000259" key="9">
    <source>
        <dbReference type="Pfam" id="PF01575"/>
    </source>
</evidence>
<feature type="domain" description="MaoC-like" evidence="9">
    <location>
        <begin position="388"/>
        <end position="504"/>
    </location>
</feature>